<comment type="caution">
    <text evidence="2">The sequence shown here is derived from an EMBL/GenBank/DDBJ whole genome shotgun (WGS) entry which is preliminary data.</text>
</comment>
<protein>
    <recommendedName>
        <fullName evidence="1">MOSC domain-containing protein</fullName>
    </recommendedName>
</protein>
<dbReference type="GO" id="GO:0003824">
    <property type="term" value="F:catalytic activity"/>
    <property type="evidence" value="ECO:0007669"/>
    <property type="project" value="InterPro"/>
</dbReference>
<accession>W4L7Y1</accession>
<dbReference type="GO" id="GO:0030151">
    <property type="term" value="F:molybdenum ion binding"/>
    <property type="evidence" value="ECO:0007669"/>
    <property type="project" value="InterPro"/>
</dbReference>
<dbReference type="Proteomes" id="UP000019141">
    <property type="component" value="Unassembled WGS sequence"/>
</dbReference>
<sequence>MQAQGRLEAIWIKRCRLGPMDATERATLRAQRGLVGNADQGRRRQVTLMEQERWQALMKVVGASLPPVTRRANLLLSGIQLAHSRKRILRIGACRIRIFGETKPCERMDEAWPGLKDAMYDNWGGGAFGEVLDDGEIAVGDLVYWLEACGTIPLAPSHA</sequence>
<evidence type="ECO:0000259" key="1">
    <source>
        <dbReference type="PROSITE" id="PS51340"/>
    </source>
</evidence>
<dbReference type="Pfam" id="PF03473">
    <property type="entry name" value="MOSC"/>
    <property type="match status" value="1"/>
</dbReference>
<proteinExistence type="predicted"/>
<feature type="domain" description="MOSC" evidence="1">
    <location>
        <begin position="21"/>
        <end position="146"/>
    </location>
</feature>
<dbReference type="AlphaFoldDB" id="W4L7Y1"/>
<evidence type="ECO:0000313" key="3">
    <source>
        <dbReference type="Proteomes" id="UP000019141"/>
    </source>
</evidence>
<dbReference type="InterPro" id="IPR052716">
    <property type="entry name" value="MOSC_domain"/>
</dbReference>
<reference evidence="2 3" key="1">
    <citation type="journal article" date="2014" name="Nature">
        <title>An environmental bacterial taxon with a large and distinct metabolic repertoire.</title>
        <authorList>
            <person name="Wilson M.C."/>
            <person name="Mori T."/>
            <person name="Ruckert C."/>
            <person name="Uria A.R."/>
            <person name="Helf M.J."/>
            <person name="Takada K."/>
            <person name="Gernert C."/>
            <person name="Steffens U.A."/>
            <person name="Heycke N."/>
            <person name="Schmitt S."/>
            <person name="Rinke C."/>
            <person name="Helfrich E.J."/>
            <person name="Brachmann A.O."/>
            <person name="Gurgui C."/>
            <person name="Wakimoto T."/>
            <person name="Kracht M."/>
            <person name="Crusemann M."/>
            <person name="Hentschel U."/>
            <person name="Abe I."/>
            <person name="Matsunaga S."/>
            <person name="Kalinowski J."/>
            <person name="Takeyama H."/>
            <person name="Piel J."/>
        </authorList>
    </citation>
    <scope>NUCLEOTIDE SEQUENCE [LARGE SCALE GENOMIC DNA]</scope>
    <source>
        <strain evidence="3">TSY1</strain>
    </source>
</reference>
<dbReference type="PANTHER" id="PTHR36930">
    <property type="entry name" value="METAL-SULFUR CLUSTER BIOSYNTHESIS PROTEINS YUAD-RELATED"/>
    <property type="match status" value="1"/>
</dbReference>
<dbReference type="PROSITE" id="PS51340">
    <property type="entry name" value="MOSC"/>
    <property type="match status" value="1"/>
</dbReference>
<dbReference type="InterPro" id="IPR005302">
    <property type="entry name" value="MoCF_Sase_C"/>
</dbReference>
<dbReference type="EMBL" id="AZHW01001107">
    <property type="protein sequence ID" value="ETW94183.1"/>
    <property type="molecule type" value="Genomic_DNA"/>
</dbReference>
<dbReference type="InterPro" id="IPR011037">
    <property type="entry name" value="Pyrv_Knase-like_insert_dom_sf"/>
</dbReference>
<organism evidence="2 3">
    <name type="scientific">Entotheonella factor</name>
    <dbReference type="NCBI Taxonomy" id="1429438"/>
    <lineage>
        <taxon>Bacteria</taxon>
        <taxon>Pseudomonadati</taxon>
        <taxon>Nitrospinota/Tectimicrobiota group</taxon>
        <taxon>Candidatus Tectimicrobiota</taxon>
        <taxon>Candidatus Entotheonellia</taxon>
        <taxon>Candidatus Entotheonellales</taxon>
        <taxon>Candidatus Entotheonellaceae</taxon>
        <taxon>Candidatus Entotheonella</taxon>
    </lineage>
</organism>
<keyword evidence="3" id="KW-1185">Reference proteome</keyword>
<dbReference type="PANTHER" id="PTHR36930:SF1">
    <property type="entry name" value="MOSC DOMAIN-CONTAINING PROTEIN"/>
    <property type="match status" value="1"/>
</dbReference>
<dbReference type="HOGENOM" id="CLU_104911_2_0_7"/>
<dbReference type="GO" id="GO:0030170">
    <property type="term" value="F:pyridoxal phosphate binding"/>
    <property type="evidence" value="ECO:0007669"/>
    <property type="project" value="InterPro"/>
</dbReference>
<dbReference type="SUPFAM" id="SSF50800">
    <property type="entry name" value="PK beta-barrel domain-like"/>
    <property type="match status" value="1"/>
</dbReference>
<dbReference type="Gene3D" id="2.40.33.20">
    <property type="entry name" value="PK beta-barrel domain-like"/>
    <property type="match status" value="1"/>
</dbReference>
<name>W4L7Y1_ENTF1</name>
<evidence type="ECO:0000313" key="2">
    <source>
        <dbReference type="EMBL" id="ETW94183.1"/>
    </source>
</evidence>
<gene>
    <name evidence="2" type="ORF">ETSY1_35960</name>
</gene>